<evidence type="ECO:0000256" key="3">
    <source>
        <dbReference type="SAM" id="Phobius"/>
    </source>
</evidence>
<evidence type="ECO:0000313" key="7">
    <source>
        <dbReference type="Proteomes" id="UP000317893"/>
    </source>
</evidence>
<keyword evidence="3" id="KW-0472">Membrane</keyword>
<comment type="similarity">
    <text evidence="1">Belongs to the PstS family.</text>
</comment>
<dbReference type="EMBL" id="VFMN01000001">
    <property type="protein sequence ID" value="TQJ09098.1"/>
    <property type="molecule type" value="Genomic_DNA"/>
</dbReference>
<dbReference type="AlphaFoldDB" id="A0A542E184"/>
<reference evidence="6 7" key="1">
    <citation type="submission" date="2019-06" db="EMBL/GenBank/DDBJ databases">
        <title>Sequencing the genomes of 1000 actinobacteria strains.</title>
        <authorList>
            <person name="Klenk H.-P."/>
        </authorList>
    </citation>
    <scope>NUCLEOTIDE SEQUENCE [LARGE SCALE GENOMIC DNA]</scope>
    <source>
        <strain evidence="6 7">DSM 18607</strain>
    </source>
</reference>
<keyword evidence="4" id="KW-0732">Signal</keyword>
<feature type="domain" description="PBP" evidence="5">
    <location>
        <begin position="23"/>
        <end position="346"/>
    </location>
</feature>
<feature type="region of interest" description="Disordered" evidence="2">
    <location>
        <begin position="415"/>
        <end position="482"/>
    </location>
</feature>
<dbReference type="PANTHER" id="PTHR42996">
    <property type="entry name" value="PHOSPHATE-BINDING PROTEIN PSTS"/>
    <property type="match status" value="1"/>
</dbReference>
<dbReference type="Gene3D" id="3.40.190.10">
    <property type="entry name" value="Periplasmic binding protein-like II"/>
    <property type="match status" value="2"/>
</dbReference>
<dbReference type="PANTHER" id="PTHR42996:SF1">
    <property type="entry name" value="PHOSPHATE-BINDING PROTEIN PSTS"/>
    <property type="match status" value="1"/>
</dbReference>
<dbReference type="InterPro" id="IPR024370">
    <property type="entry name" value="PBP_domain"/>
</dbReference>
<proteinExistence type="inferred from homology"/>
<dbReference type="SUPFAM" id="SSF53850">
    <property type="entry name" value="Periplasmic binding protein-like II"/>
    <property type="match status" value="1"/>
</dbReference>
<dbReference type="InterPro" id="IPR006311">
    <property type="entry name" value="TAT_signal"/>
</dbReference>
<evidence type="ECO:0000313" key="6">
    <source>
        <dbReference type="EMBL" id="TQJ09098.1"/>
    </source>
</evidence>
<dbReference type="RefSeq" id="WP_170185647.1">
    <property type="nucleotide sequence ID" value="NZ_BAAAPR010000005.1"/>
</dbReference>
<feature type="chain" id="PRO_5022196917" evidence="4">
    <location>
        <begin position="29"/>
        <end position="567"/>
    </location>
</feature>
<dbReference type="Proteomes" id="UP000317893">
    <property type="component" value="Unassembled WGS sequence"/>
</dbReference>
<feature type="compositionally biased region" description="Gly residues" evidence="2">
    <location>
        <begin position="438"/>
        <end position="459"/>
    </location>
</feature>
<dbReference type="Pfam" id="PF12849">
    <property type="entry name" value="PBP_like_2"/>
    <property type="match status" value="1"/>
</dbReference>
<feature type="compositionally biased region" description="Gly residues" evidence="2">
    <location>
        <begin position="415"/>
        <end position="430"/>
    </location>
</feature>
<dbReference type="PROSITE" id="PS51318">
    <property type="entry name" value="TAT"/>
    <property type="match status" value="1"/>
</dbReference>
<dbReference type="InterPro" id="IPR050962">
    <property type="entry name" value="Phosphate-bind_PstS"/>
</dbReference>
<feature type="signal peptide" evidence="4">
    <location>
        <begin position="1"/>
        <end position="28"/>
    </location>
</feature>
<organism evidence="6 7">
    <name type="scientific">Lapillicoccus jejuensis</name>
    <dbReference type="NCBI Taxonomy" id="402171"/>
    <lineage>
        <taxon>Bacteria</taxon>
        <taxon>Bacillati</taxon>
        <taxon>Actinomycetota</taxon>
        <taxon>Actinomycetes</taxon>
        <taxon>Micrococcales</taxon>
        <taxon>Intrasporangiaceae</taxon>
        <taxon>Lapillicoccus</taxon>
    </lineage>
</organism>
<sequence length="567" mass="57399">MTTRLRRALLAALAAALAVLVGSTGAQALSPVSGSGSTYVGVAMRKWVADGQTLGMSVNYTPSGSPTGLSLFNQSSVDFAGTEAEFASIGMAAPTRGYQYVPDVAGAVAIMYNINESSGRKVDYLHLDRRTVARIFIGEITKWDDPAIVATNRNIHFPSQPIRVVLRGNPSGTTALFYDFISTTLGAEYAARWAQYGCQGVQGRPVLIQCNTGFISNVVQFNDSDQIANYLATDSGKWSIGFDEFGYAKVYGTSTAWVQNAGGTYVLPYAQNISAALESARLRPDLSQDLSGVYGSTNPQAYPISAYSYIVTQCAPASSRPTCKGAYSDAGKSQTLAKWMSYIACDGQVSMAQLGYSPLPPNLSQEMANSVARLTGTAPTTLSAANCTNPRFRGSLGAGSTSPCDPFVCGAGAGSSTGGGGGTRGTGTSGAGSTTQGGTTGGTSGGRTAGGTTAGGNTTGGAASAAKGATGAPGATSAGGAAATSGGKVAAVAGQGGGAPVVALGGSDASTWQNPAPVKFDAAVPEDPFGWLPAVIVLVALLAPAFVVNRRRAKSGADLSPDPAPRP</sequence>
<keyword evidence="3" id="KW-1133">Transmembrane helix</keyword>
<name>A0A542E184_9MICO</name>
<feature type="compositionally biased region" description="Low complexity" evidence="2">
    <location>
        <begin position="460"/>
        <end position="482"/>
    </location>
</feature>
<evidence type="ECO:0000256" key="2">
    <source>
        <dbReference type="SAM" id="MobiDB-lite"/>
    </source>
</evidence>
<protein>
    <submittedName>
        <fullName evidence="6">Phosphate ABC transporter substrate-binding protein (PhoT family)</fullName>
    </submittedName>
</protein>
<keyword evidence="7" id="KW-1185">Reference proteome</keyword>
<evidence type="ECO:0000259" key="5">
    <source>
        <dbReference type="Pfam" id="PF12849"/>
    </source>
</evidence>
<feature type="transmembrane region" description="Helical" evidence="3">
    <location>
        <begin position="529"/>
        <end position="548"/>
    </location>
</feature>
<evidence type="ECO:0000256" key="1">
    <source>
        <dbReference type="ARBA" id="ARBA00008725"/>
    </source>
</evidence>
<keyword evidence="3" id="KW-0812">Transmembrane</keyword>
<accession>A0A542E184</accession>
<gene>
    <name evidence="6" type="ORF">FB458_2204</name>
</gene>
<comment type="caution">
    <text evidence="6">The sequence shown here is derived from an EMBL/GenBank/DDBJ whole genome shotgun (WGS) entry which is preliminary data.</text>
</comment>
<evidence type="ECO:0000256" key="4">
    <source>
        <dbReference type="SAM" id="SignalP"/>
    </source>
</evidence>